<organism evidence="2">
    <name type="scientific">Opuntia streptacantha</name>
    <name type="common">Prickly pear cactus</name>
    <name type="synonym">Opuntia cardona</name>
    <dbReference type="NCBI Taxonomy" id="393608"/>
    <lineage>
        <taxon>Eukaryota</taxon>
        <taxon>Viridiplantae</taxon>
        <taxon>Streptophyta</taxon>
        <taxon>Embryophyta</taxon>
        <taxon>Tracheophyta</taxon>
        <taxon>Spermatophyta</taxon>
        <taxon>Magnoliopsida</taxon>
        <taxon>eudicotyledons</taxon>
        <taxon>Gunneridae</taxon>
        <taxon>Pentapetalae</taxon>
        <taxon>Caryophyllales</taxon>
        <taxon>Cactineae</taxon>
        <taxon>Cactaceae</taxon>
        <taxon>Opuntioideae</taxon>
        <taxon>Opuntia</taxon>
    </lineage>
</organism>
<dbReference type="AlphaFoldDB" id="A0A7C9E389"/>
<protein>
    <submittedName>
        <fullName evidence="2">Uncharacterized protein</fullName>
    </submittedName>
</protein>
<accession>A0A7C9E389</accession>
<keyword evidence="1" id="KW-1133">Transmembrane helix</keyword>
<dbReference type="EMBL" id="GISG01183563">
    <property type="protein sequence ID" value="MBA4654425.1"/>
    <property type="molecule type" value="Transcribed_RNA"/>
</dbReference>
<evidence type="ECO:0000256" key="1">
    <source>
        <dbReference type="SAM" id="Phobius"/>
    </source>
</evidence>
<evidence type="ECO:0000313" key="2">
    <source>
        <dbReference type="EMBL" id="MBA4654425.1"/>
    </source>
</evidence>
<proteinExistence type="predicted"/>
<name>A0A7C9E389_OPUST</name>
<keyword evidence="1" id="KW-0812">Transmembrane</keyword>
<reference evidence="2" key="2">
    <citation type="submission" date="2020-07" db="EMBL/GenBank/DDBJ databases">
        <authorList>
            <person name="Vera ALvarez R."/>
            <person name="Arias-Moreno D.M."/>
            <person name="Jimenez-Jacinto V."/>
            <person name="Jimenez-Bremont J.F."/>
            <person name="Swaminathan K."/>
            <person name="Moose S.P."/>
            <person name="Guerrero-Gonzalez M.L."/>
            <person name="Marino-Ramirez L."/>
            <person name="Landsman D."/>
            <person name="Rodriguez-Kessler M."/>
            <person name="Delgado-Sanchez P."/>
        </authorList>
    </citation>
    <scope>NUCLEOTIDE SEQUENCE</scope>
    <source>
        <tissue evidence="2">Cladode</tissue>
    </source>
</reference>
<sequence length="99" mass="11320">MLMIKWHLGGTMDTRQQPWLTVLSLLTIIHGITLTLLLLEQPCLPLRRQHGKSLTLLMLNMSWLYLEVLWVTPVMTSISSCGWFVSEVVSSLTSRNLII</sequence>
<feature type="transmembrane region" description="Helical" evidence="1">
    <location>
        <begin position="60"/>
        <end position="85"/>
    </location>
</feature>
<reference evidence="2" key="1">
    <citation type="journal article" date="2013" name="J. Plant Res.">
        <title>Effect of fungi and light on seed germination of three Opuntia species from semiarid lands of central Mexico.</title>
        <authorList>
            <person name="Delgado-Sanchez P."/>
            <person name="Jimenez-Bremont J.F."/>
            <person name="Guerrero-Gonzalez Mde L."/>
            <person name="Flores J."/>
        </authorList>
    </citation>
    <scope>NUCLEOTIDE SEQUENCE</scope>
    <source>
        <tissue evidence="2">Cladode</tissue>
    </source>
</reference>
<feature type="transmembrane region" description="Helical" evidence="1">
    <location>
        <begin position="20"/>
        <end position="39"/>
    </location>
</feature>
<keyword evidence="1" id="KW-0472">Membrane</keyword>